<reference evidence="3" key="1">
    <citation type="journal article" date="2019" name="Int. J. Syst. Evol. Microbiol.">
        <title>The Global Catalogue of Microorganisms (GCM) 10K type strain sequencing project: providing services to taxonomists for standard genome sequencing and annotation.</title>
        <authorList>
            <consortium name="The Broad Institute Genomics Platform"/>
            <consortium name="The Broad Institute Genome Sequencing Center for Infectious Disease"/>
            <person name="Wu L."/>
            <person name="Ma J."/>
        </authorList>
    </citation>
    <scope>NUCLEOTIDE SEQUENCE [LARGE SCALE GENOMIC DNA]</scope>
    <source>
        <strain evidence="3">JCM 4565</strain>
    </source>
</reference>
<evidence type="ECO:0000313" key="2">
    <source>
        <dbReference type="EMBL" id="GAA0377268.1"/>
    </source>
</evidence>
<evidence type="ECO:0000313" key="3">
    <source>
        <dbReference type="Proteomes" id="UP001500063"/>
    </source>
</evidence>
<comment type="caution">
    <text evidence="2">The sequence shown here is derived from an EMBL/GenBank/DDBJ whole genome shotgun (WGS) entry which is preliminary data.</text>
</comment>
<evidence type="ECO:0000259" key="1">
    <source>
        <dbReference type="Pfam" id="PF00350"/>
    </source>
</evidence>
<name>A0ABP3HS27_9ACTN</name>
<gene>
    <name evidence="2" type="ORF">GCM10010319_64780</name>
</gene>
<dbReference type="InterPro" id="IPR027417">
    <property type="entry name" value="P-loop_NTPase"/>
</dbReference>
<sequence length="531" mass="55447">MVLPPPLAEQLARHHGTGYRDRLCAGLERAREALAGPVTTVVFGGHFGAGKSSLLNLLTCRQLLPVGDFPQTGVACVIRGGPADRVTTPRPDGLRDILPCTPAAIAGAVSLIAAGGSYRGEVLDGPGRVDIELADSAVPPGVRWIDSPGIGDTGATARRAAAAARQADLLVWVADSRQPLSMTEEDFLREHLRRRGPASLAVLVNVFLTEDTPGLWDRFLGTRAEWHRRRLAAALDGARPAGLAFVSVRAATADPTGFGGPEARALPARLTGPRDDGAAAARRARAASLLRPHAEETAFRIREQHSVLAQERARTALAEAELAARSELFRAHAERAVDHTLRQWTARAQECGDRVAALLAAGRPVLRDGAYGSLLTDLLGRAATSLAHELATAVSAHAGRTGHAVFTAGAVERLVALTRPEQAVVEVADGLGGGLSYDRSGGRFGARVPAGAARTRAVVLAAAAAAGQDGVRRRRRILELLHGVCRPLAPVPVAPDTGPLSVLEALQGHLAHCLESCGATGAHDRVTGGAP</sequence>
<dbReference type="Pfam" id="PF00350">
    <property type="entry name" value="Dynamin_N"/>
    <property type="match status" value="1"/>
</dbReference>
<keyword evidence="3" id="KW-1185">Reference proteome</keyword>
<dbReference type="Gene3D" id="3.40.50.300">
    <property type="entry name" value="P-loop containing nucleotide triphosphate hydrolases"/>
    <property type="match status" value="1"/>
</dbReference>
<dbReference type="SUPFAM" id="SSF52540">
    <property type="entry name" value="P-loop containing nucleoside triphosphate hydrolases"/>
    <property type="match status" value="1"/>
</dbReference>
<dbReference type="InterPro" id="IPR045063">
    <property type="entry name" value="Dynamin_N"/>
</dbReference>
<organism evidence="2 3">
    <name type="scientific">Streptomyces blastmyceticus</name>
    <dbReference type="NCBI Taxonomy" id="68180"/>
    <lineage>
        <taxon>Bacteria</taxon>
        <taxon>Bacillati</taxon>
        <taxon>Actinomycetota</taxon>
        <taxon>Actinomycetes</taxon>
        <taxon>Kitasatosporales</taxon>
        <taxon>Streptomycetaceae</taxon>
        <taxon>Streptomyces</taxon>
    </lineage>
</organism>
<proteinExistence type="predicted"/>
<dbReference type="Proteomes" id="UP001500063">
    <property type="component" value="Unassembled WGS sequence"/>
</dbReference>
<dbReference type="EMBL" id="BAAABW010000038">
    <property type="protein sequence ID" value="GAA0377268.1"/>
    <property type="molecule type" value="Genomic_DNA"/>
</dbReference>
<feature type="domain" description="Dynamin N-terminal" evidence="1">
    <location>
        <begin position="41"/>
        <end position="204"/>
    </location>
</feature>
<protein>
    <recommendedName>
        <fullName evidence="1">Dynamin N-terminal domain-containing protein</fullName>
    </recommendedName>
</protein>
<accession>A0ABP3HS27</accession>